<keyword evidence="6" id="KW-0031">Aminopeptidase</keyword>
<feature type="chain" id="PRO_5034307944" evidence="3">
    <location>
        <begin position="21"/>
        <end position="508"/>
    </location>
</feature>
<evidence type="ECO:0000256" key="2">
    <source>
        <dbReference type="ARBA" id="ARBA00022801"/>
    </source>
</evidence>
<dbReference type="SUPFAM" id="SSF53474">
    <property type="entry name" value="alpha/beta-Hydrolases"/>
    <property type="match status" value="1"/>
</dbReference>
<dbReference type="PANTHER" id="PTHR43248:SF30">
    <property type="entry name" value="AB HYDROLASE-1 DOMAIN-CONTAINING PROTEIN"/>
    <property type="match status" value="1"/>
</dbReference>
<evidence type="ECO:0000313" key="7">
    <source>
        <dbReference type="Proteomes" id="UP000554235"/>
    </source>
</evidence>
<evidence type="ECO:0000313" key="6">
    <source>
        <dbReference type="EMBL" id="KAF4471111.1"/>
    </source>
</evidence>
<dbReference type="PANTHER" id="PTHR43248">
    <property type="entry name" value="2-SUCCINYL-6-HYDROXY-2,4-CYCLOHEXADIENE-1-CARBOXYLATE SYNTHASE"/>
    <property type="match status" value="1"/>
</dbReference>
<gene>
    <name evidence="6" type="ORF">FALBO_1978</name>
</gene>
<keyword evidence="7" id="KW-1185">Reference proteome</keyword>
<reference evidence="6 7" key="1">
    <citation type="submission" date="2020-01" db="EMBL/GenBank/DDBJ databases">
        <title>Identification and distribution of gene clusters putatively required for synthesis of sphingolipid metabolism inhibitors in phylogenetically diverse species of the filamentous fungus Fusarium.</title>
        <authorList>
            <person name="Kim H.-S."/>
            <person name="Busman M."/>
            <person name="Brown D.W."/>
            <person name="Divon H."/>
            <person name="Uhlig S."/>
            <person name="Proctor R.H."/>
        </authorList>
    </citation>
    <scope>NUCLEOTIDE SEQUENCE [LARGE SCALE GENOMIC DNA]</scope>
    <source>
        <strain evidence="6 7">NRRL 20459</strain>
    </source>
</reference>
<feature type="signal peptide" evidence="3">
    <location>
        <begin position="1"/>
        <end position="20"/>
    </location>
</feature>
<dbReference type="InterPro" id="IPR000073">
    <property type="entry name" value="AB_hydrolase_1"/>
</dbReference>
<dbReference type="Proteomes" id="UP000554235">
    <property type="component" value="Unassembled WGS sequence"/>
</dbReference>
<dbReference type="InterPro" id="IPR013595">
    <property type="entry name" value="Pept_S33_TAP-like_C"/>
</dbReference>
<proteinExistence type="inferred from homology"/>
<dbReference type="InterPro" id="IPR051601">
    <property type="entry name" value="Serine_prot/Carboxylest_S33"/>
</dbReference>
<name>A0A8H4LLU5_9HYPO</name>
<comment type="similarity">
    <text evidence="1">Belongs to the peptidase S33 family.</text>
</comment>
<evidence type="ECO:0000256" key="3">
    <source>
        <dbReference type="SAM" id="SignalP"/>
    </source>
</evidence>
<feature type="domain" description="AB hydrolase-1" evidence="4">
    <location>
        <begin position="92"/>
        <end position="285"/>
    </location>
</feature>
<sequence length="508" mass="54907">MAGLLKFIVSISLLFQLVTAYPAADSQKSSAPKVTWGDCPSQIPPGVDCGSINVPLAYQKGNSVAAKGDKTVKLGLTRLNHTGKAAKQGILFYNPGGPGAGASLLVAAAGFVPQVAFSSELRDAYDIIGLDPRGVGQSTPVQCDPKLFNERVSTFVHNDDGYDALFNYSRRLGESCAKLTGPLINHLDTIHVVKDHEVVRKALGASKFNLLGVSYGTQIGTQYLSLFPKTVGRMALDGLVDHSQSETSSLLAESTTYETTLTKWFEWCDNNSTCALHGKNASRVFDQVLERADSKPIPAPGCKKTCRSNVTGEEIRYNVQGFLVFVDLALGNNWITLGEAVLEASKGNATALSTQLQTSRTSTDPSGSPYVYLATGCQDWKHKSRSWQDLRQKFIAAFVFAPRTWGASQTYYYQSVCLGWPAPVTNPQAPLDDGIKEAPTVLLANAVFDPETSITWAQGVREQLVNRVSVTRNGPGHTSHYLKGETSKALDRFLATGKLPKDGTVYKS</sequence>
<comment type="caution">
    <text evidence="6">The sequence shown here is derived from an EMBL/GenBank/DDBJ whole genome shotgun (WGS) entry which is preliminary data.</text>
</comment>
<dbReference type="Pfam" id="PF08386">
    <property type="entry name" value="Abhydrolase_4"/>
    <property type="match status" value="1"/>
</dbReference>
<evidence type="ECO:0000259" key="4">
    <source>
        <dbReference type="Pfam" id="PF00561"/>
    </source>
</evidence>
<keyword evidence="3" id="KW-0732">Signal</keyword>
<evidence type="ECO:0000259" key="5">
    <source>
        <dbReference type="Pfam" id="PF08386"/>
    </source>
</evidence>
<dbReference type="AlphaFoldDB" id="A0A8H4LLU5"/>
<dbReference type="Pfam" id="PF00561">
    <property type="entry name" value="Abhydrolase_1"/>
    <property type="match status" value="1"/>
</dbReference>
<accession>A0A8H4LLU5</accession>
<protein>
    <submittedName>
        <fullName evidence="6">Tripeptidyl aminopeptidase</fullName>
    </submittedName>
</protein>
<dbReference type="InterPro" id="IPR029058">
    <property type="entry name" value="AB_hydrolase_fold"/>
</dbReference>
<keyword evidence="2" id="KW-0378">Hydrolase</keyword>
<feature type="domain" description="Peptidase S33 tripeptidyl aminopeptidase-like C-terminal" evidence="5">
    <location>
        <begin position="406"/>
        <end position="505"/>
    </location>
</feature>
<dbReference type="EMBL" id="JAADYS010000249">
    <property type="protein sequence ID" value="KAF4471111.1"/>
    <property type="molecule type" value="Genomic_DNA"/>
</dbReference>
<dbReference type="Gene3D" id="3.40.50.1820">
    <property type="entry name" value="alpha/beta hydrolase"/>
    <property type="match status" value="1"/>
</dbReference>
<evidence type="ECO:0000256" key="1">
    <source>
        <dbReference type="ARBA" id="ARBA00010088"/>
    </source>
</evidence>
<organism evidence="6 7">
    <name type="scientific">Fusarium albosuccineum</name>
    <dbReference type="NCBI Taxonomy" id="1237068"/>
    <lineage>
        <taxon>Eukaryota</taxon>
        <taxon>Fungi</taxon>
        <taxon>Dikarya</taxon>
        <taxon>Ascomycota</taxon>
        <taxon>Pezizomycotina</taxon>
        <taxon>Sordariomycetes</taxon>
        <taxon>Hypocreomycetidae</taxon>
        <taxon>Hypocreales</taxon>
        <taxon>Nectriaceae</taxon>
        <taxon>Fusarium</taxon>
        <taxon>Fusarium decemcellulare species complex</taxon>
    </lineage>
</organism>
<dbReference type="GO" id="GO:0004177">
    <property type="term" value="F:aminopeptidase activity"/>
    <property type="evidence" value="ECO:0007669"/>
    <property type="project" value="UniProtKB-KW"/>
</dbReference>
<keyword evidence="6" id="KW-0645">Protease</keyword>
<dbReference type="OrthoDB" id="425534at2759"/>